<dbReference type="PROSITE" id="PS00041">
    <property type="entry name" value="HTH_ARAC_FAMILY_1"/>
    <property type="match status" value="1"/>
</dbReference>
<evidence type="ECO:0000313" key="6">
    <source>
        <dbReference type="EMBL" id="SMC70361.1"/>
    </source>
</evidence>
<dbReference type="Pfam" id="PF12833">
    <property type="entry name" value="HTH_18"/>
    <property type="match status" value="1"/>
</dbReference>
<evidence type="ECO:0000256" key="2">
    <source>
        <dbReference type="ARBA" id="ARBA00023125"/>
    </source>
</evidence>
<dbReference type="SUPFAM" id="SSF46689">
    <property type="entry name" value="Homeodomain-like"/>
    <property type="match status" value="1"/>
</dbReference>
<dbReference type="InterPro" id="IPR009057">
    <property type="entry name" value="Homeodomain-like_sf"/>
</dbReference>
<evidence type="ECO:0000256" key="3">
    <source>
        <dbReference type="ARBA" id="ARBA00023163"/>
    </source>
</evidence>
<keyword evidence="7" id="KW-1185">Reference proteome</keyword>
<evidence type="ECO:0000259" key="5">
    <source>
        <dbReference type="PROSITE" id="PS01124"/>
    </source>
</evidence>
<dbReference type="Gene3D" id="1.10.10.60">
    <property type="entry name" value="Homeodomain-like"/>
    <property type="match status" value="1"/>
</dbReference>
<keyword evidence="1" id="KW-0805">Transcription regulation</keyword>
<dbReference type="EMBL" id="FWXS01000006">
    <property type="protein sequence ID" value="SMC70361.1"/>
    <property type="molecule type" value="Genomic_DNA"/>
</dbReference>
<evidence type="ECO:0000256" key="4">
    <source>
        <dbReference type="SAM" id="Phobius"/>
    </source>
</evidence>
<feature type="transmembrane region" description="Helical" evidence="4">
    <location>
        <begin position="104"/>
        <end position="121"/>
    </location>
</feature>
<dbReference type="STRING" id="1434700.SAMN06296427_10636"/>
<feature type="transmembrane region" description="Helical" evidence="4">
    <location>
        <begin position="71"/>
        <end position="92"/>
    </location>
</feature>
<gene>
    <name evidence="6" type="ORF">SAMN06296427_10636</name>
</gene>
<evidence type="ECO:0000313" key="7">
    <source>
        <dbReference type="Proteomes" id="UP000192393"/>
    </source>
</evidence>
<feature type="transmembrane region" description="Helical" evidence="4">
    <location>
        <begin position="216"/>
        <end position="234"/>
    </location>
</feature>
<organism evidence="6 7">
    <name type="scientific">Moheibacter sediminis</name>
    <dbReference type="NCBI Taxonomy" id="1434700"/>
    <lineage>
        <taxon>Bacteria</taxon>
        <taxon>Pseudomonadati</taxon>
        <taxon>Bacteroidota</taxon>
        <taxon>Flavobacteriia</taxon>
        <taxon>Flavobacteriales</taxon>
        <taxon>Weeksellaceae</taxon>
        <taxon>Moheibacter</taxon>
    </lineage>
</organism>
<reference evidence="6 7" key="1">
    <citation type="submission" date="2017-04" db="EMBL/GenBank/DDBJ databases">
        <authorList>
            <person name="Afonso C.L."/>
            <person name="Miller P.J."/>
            <person name="Scott M.A."/>
            <person name="Spackman E."/>
            <person name="Goraichik I."/>
            <person name="Dimitrov K.M."/>
            <person name="Suarez D.L."/>
            <person name="Swayne D.E."/>
        </authorList>
    </citation>
    <scope>NUCLEOTIDE SEQUENCE [LARGE SCALE GENOMIC DNA]</scope>
    <source>
        <strain evidence="6 7">CGMCC 1.12708</strain>
    </source>
</reference>
<feature type="transmembrane region" description="Helical" evidence="4">
    <location>
        <begin position="39"/>
        <end position="59"/>
    </location>
</feature>
<evidence type="ECO:0000256" key="1">
    <source>
        <dbReference type="ARBA" id="ARBA00023015"/>
    </source>
</evidence>
<accession>A0A1W2BC10</accession>
<feature type="transmembrane region" description="Helical" evidence="4">
    <location>
        <begin position="6"/>
        <end position="27"/>
    </location>
</feature>
<dbReference type="InterPro" id="IPR018060">
    <property type="entry name" value="HTH_AraC"/>
</dbReference>
<proteinExistence type="predicted"/>
<feature type="transmembrane region" description="Helical" evidence="4">
    <location>
        <begin position="183"/>
        <end position="204"/>
    </location>
</feature>
<keyword evidence="4" id="KW-0812">Transmembrane</keyword>
<dbReference type="GO" id="GO:0003700">
    <property type="term" value="F:DNA-binding transcription factor activity"/>
    <property type="evidence" value="ECO:0007669"/>
    <property type="project" value="InterPro"/>
</dbReference>
<dbReference type="RefSeq" id="WP_084017527.1">
    <property type="nucleotide sequence ID" value="NZ_FWXS01000006.1"/>
</dbReference>
<dbReference type="GO" id="GO:0043565">
    <property type="term" value="F:sequence-specific DNA binding"/>
    <property type="evidence" value="ECO:0007669"/>
    <property type="project" value="InterPro"/>
</dbReference>
<dbReference type="OrthoDB" id="6283866at2"/>
<dbReference type="AlphaFoldDB" id="A0A1W2BC10"/>
<feature type="transmembrane region" description="Helical" evidence="4">
    <location>
        <begin position="141"/>
        <end position="162"/>
    </location>
</feature>
<sequence length="393" mass="46153">MLSAIESYFSVLMLFGASQAVLSIYLLTKDKNRPFSNNILALLLFAWGFSCYWFFAFIAKGALFSVTLTTFIGPMLALTLFPPIYLYIKYLFNESKGFQKEDHLHFLPIYIYLIFTFYLYFDSDFSIANMRHHEWFKIRRIVCAYFATIQGPFYFFKTNFLLKKWQQKIEKDYSEIESRKLEWFKIINYSFAIVFIVGGISTIVRSTLVDAYYLYMGYHAVIAVSLFYITVIIYKYPLLFTKNESLPEVFQINEPLITDLKEVENLYEINSSDEKTDDKDLMIIAKIELVMKEQKLYKNPNFNLNDLAESISESRNAISFALNNSLNKTFYNYINELRIAESKIMLSDKNMQHFSIEGIAAQSGFKTMSVFYRFFKDIEKVTPAVYRKNSLNS</sequence>
<keyword evidence="4" id="KW-0472">Membrane</keyword>
<dbReference type="PROSITE" id="PS01124">
    <property type="entry name" value="HTH_ARAC_FAMILY_2"/>
    <property type="match status" value="1"/>
</dbReference>
<name>A0A1W2BC10_9FLAO</name>
<dbReference type="PANTHER" id="PTHR43280">
    <property type="entry name" value="ARAC-FAMILY TRANSCRIPTIONAL REGULATOR"/>
    <property type="match status" value="1"/>
</dbReference>
<dbReference type="SMART" id="SM00342">
    <property type="entry name" value="HTH_ARAC"/>
    <property type="match status" value="1"/>
</dbReference>
<keyword evidence="2" id="KW-0238">DNA-binding</keyword>
<keyword evidence="4" id="KW-1133">Transmembrane helix</keyword>
<dbReference type="Proteomes" id="UP000192393">
    <property type="component" value="Unassembled WGS sequence"/>
</dbReference>
<keyword evidence="3" id="KW-0804">Transcription</keyword>
<protein>
    <submittedName>
        <fullName evidence="6">Transcriptional regulator, AraC family</fullName>
    </submittedName>
</protein>
<dbReference type="PANTHER" id="PTHR43280:SF29">
    <property type="entry name" value="ARAC-FAMILY TRANSCRIPTIONAL REGULATOR"/>
    <property type="match status" value="1"/>
</dbReference>
<dbReference type="InterPro" id="IPR018062">
    <property type="entry name" value="HTH_AraC-typ_CS"/>
</dbReference>
<feature type="domain" description="HTH araC/xylS-type" evidence="5">
    <location>
        <begin position="285"/>
        <end position="389"/>
    </location>
</feature>